<dbReference type="AlphaFoldDB" id="A0A423M6S2"/>
<evidence type="ECO:0008006" key="4">
    <source>
        <dbReference type="Google" id="ProtNLM"/>
    </source>
</evidence>
<evidence type="ECO:0000256" key="1">
    <source>
        <dbReference type="SAM" id="Phobius"/>
    </source>
</evidence>
<feature type="transmembrane region" description="Helical" evidence="1">
    <location>
        <begin position="448"/>
        <end position="473"/>
    </location>
</feature>
<evidence type="ECO:0000313" key="2">
    <source>
        <dbReference type="EMBL" id="RON77844.1"/>
    </source>
</evidence>
<feature type="transmembrane region" description="Helical" evidence="1">
    <location>
        <begin position="422"/>
        <end position="441"/>
    </location>
</feature>
<keyword evidence="1" id="KW-1133">Transmembrane helix</keyword>
<dbReference type="EMBL" id="MOBX01000015">
    <property type="protein sequence ID" value="RON77844.1"/>
    <property type="molecule type" value="Genomic_DNA"/>
</dbReference>
<gene>
    <name evidence="2" type="ORF">BK670_21585</name>
</gene>
<sequence>MNLVGIEVIDLLLMWMVFFGWVVLFSSALVGVSRAEYICACSGIMITLYLFACLQLLSLGIIFVVILGVVGIGLALWKLLYTESQKWTVIRVGVELSAIFTIAFFASWGANYWAWDEFSHWGAQIEFLITQKNLPVAPGVLIFPDYIPGISLFRYFGEVLLKGTGISASYFLTWVMALSGLYAISYSESKYKFAGTAVAVFFAYLIFFQALVSALYVDPLQAVIFLCALKFAHEKGAEAFKVVAVLCVSLVLMKHVGLIFSFFVLVYFFAVRVFLYKEKLIAVFPRALFLLGLVCVGYFTWVIYVGFYGLSRDVVDVSKLSGGAGVFANLWKGLLVVLNNKFVHAGFIDPLYVTSINFKSAPVWFFVAAIFALSISLVFCSSIPSRNKLIAVGLLIATNVSYTLFLAYIAAVTPWGQDPYSFSRYLMVVLFATFLMQFLVVRNHISTLVFAIFVAAMVSFSTVVSPSLLSVFVTSKRPPVMVNEEYRLKAEKLKKYANENDLVWYVNDQNITLGYFIFKMKAMPLKFIAYSAGYDIYHNNNLERGINLDYRQRLFARKLCSVKYIYIDNMSPLFWNQFSRFFDVAKGAVYEVVPSGDKTCTARLVSM</sequence>
<feature type="transmembrane region" description="Helical" evidence="1">
    <location>
        <begin position="44"/>
        <end position="77"/>
    </location>
</feature>
<comment type="caution">
    <text evidence="2">The sequence shown here is derived from an EMBL/GenBank/DDBJ whole genome shotgun (WGS) entry which is preliminary data.</text>
</comment>
<feature type="transmembrane region" description="Helical" evidence="1">
    <location>
        <begin position="168"/>
        <end position="186"/>
    </location>
</feature>
<dbReference type="Proteomes" id="UP000285378">
    <property type="component" value="Unassembled WGS sequence"/>
</dbReference>
<evidence type="ECO:0000313" key="3">
    <source>
        <dbReference type="Proteomes" id="UP000285378"/>
    </source>
</evidence>
<feature type="transmembrane region" description="Helical" evidence="1">
    <location>
        <begin position="256"/>
        <end position="275"/>
    </location>
</feature>
<feature type="transmembrane region" description="Helical" evidence="1">
    <location>
        <begin position="97"/>
        <end position="115"/>
    </location>
</feature>
<feature type="transmembrane region" description="Helical" evidence="1">
    <location>
        <begin position="193"/>
        <end position="216"/>
    </location>
</feature>
<keyword evidence="1" id="KW-0812">Transmembrane</keyword>
<keyword evidence="1" id="KW-0472">Membrane</keyword>
<feature type="transmembrane region" description="Helical" evidence="1">
    <location>
        <begin position="361"/>
        <end position="380"/>
    </location>
</feature>
<organism evidence="2 3">
    <name type="scientific">Pseudomonas fluorescens</name>
    <dbReference type="NCBI Taxonomy" id="294"/>
    <lineage>
        <taxon>Bacteria</taxon>
        <taxon>Pseudomonadati</taxon>
        <taxon>Pseudomonadota</taxon>
        <taxon>Gammaproteobacteria</taxon>
        <taxon>Pseudomonadales</taxon>
        <taxon>Pseudomonadaceae</taxon>
        <taxon>Pseudomonas</taxon>
    </lineage>
</organism>
<proteinExistence type="predicted"/>
<feature type="transmembrane region" description="Helical" evidence="1">
    <location>
        <begin position="389"/>
        <end position="410"/>
    </location>
</feature>
<feature type="transmembrane region" description="Helical" evidence="1">
    <location>
        <begin position="12"/>
        <end position="32"/>
    </location>
</feature>
<accession>A0A423M6S2</accession>
<protein>
    <recommendedName>
        <fullName evidence="4">Glycosyltransferase RgtA/B/C/D-like domain-containing protein</fullName>
    </recommendedName>
</protein>
<feature type="transmembrane region" description="Helical" evidence="1">
    <location>
        <begin position="287"/>
        <end position="310"/>
    </location>
</feature>
<reference evidence="2 3" key="1">
    <citation type="submission" date="2016-10" db="EMBL/GenBank/DDBJ databases">
        <title>Comparative genome analysis of multiple Pseudomonas spp. focuses on biocontrol and plant growth promoting traits.</title>
        <authorList>
            <person name="Tao X.-Y."/>
            <person name="Taylor C.G."/>
        </authorList>
    </citation>
    <scope>NUCLEOTIDE SEQUENCE [LARGE SCALE GENOMIC DNA]</scope>
    <source>
        <strain evidence="2 3">28B5</strain>
    </source>
</reference>
<name>A0A423M6S2_PSEFL</name>